<reference evidence="1 2" key="1">
    <citation type="submission" date="2020-08" db="EMBL/GenBank/DDBJ databases">
        <title>Genomic Encyclopedia of Type Strains, Phase IV (KMG-IV): sequencing the most valuable type-strain genomes for metagenomic binning, comparative biology and taxonomic classification.</title>
        <authorList>
            <person name="Goeker M."/>
        </authorList>
    </citation>
    <scope>NUCLEOTIDE SEQUENCE [LARGE SCALE GENOMIC DNA]</scope>
    <source>
        <strain evidence="1 2">YC6723</strain>
    </source>
</reference>
<organism evidence="1 2">
    <name type="scientific">Sphingomonas jinjuensis</name>
    <dbReference type="NCBI Taxonomy" id="535907"/>
    <lineage>
        <taxon>Bacteria</taxon>
        <taxon>Pseudomonadati</taxon>
        <taxon>Pseudomonadota</taxon>
        <taxon>Alphaproteobacteria</taxon>
        <taxon>Sphingomonadales</taxon>
        <taxon>Sphingomonadaceae</taxon>
        <taxon>Sphingomonas</taxon>
    </lineage>
</organism>
<dbReference type="AlphaFoldDB" id="A0A840FHE0"/>
<keyword evidence="1" id="KW-0489">Methyltransferase</keyword>
<dbReference type="SUPFAM" id="SSF53335">
    <property type="entry name" value="S-adenosyl-L-methionine-dependent methyltransferases"/>
    <property type="match status" value="1"/>
</dbReference>
<dbReference type="EMBL" id="JACIEV010000009">
    <property type="protein sequence ID" value="MBB4155134.1"/>
    <property type="molecule type" value="Genomic_DNA"/>
</dbReference>
<dbReference type="GO" id="GO:0008168">
    <property type="term" value="F:methyltransferase activity"/>
    <property type="evidence" value="ECO:0007669"/>
    <property type="project" value="UniProtKB-KW"/>
</dbReference>
<accession>A0A840FHE0</accession>
<sequence length="277" mass="30115">MPSIKQVALRTITGVGAPLVAVAHTGRRRREGLAAPTTRAAFLRQVPLASALEIGPFNNPTIAGPGVSYFDVLDAAALRTRAVAIGYDAERIPARIDYVSPVGDLDVVDRRFDAVLSSHAVEHQPDLIGHLKKVARLIEPGGSYFLIIPDRRYTFDQSRPETQLSDVEAAHRERRRVHTGESIRATRLQTTHNNPLRHWLGRHGAPAPDAALVAAANDEARRAAGGEYIDVHAWTFSPESFRRIIAATSAATGLSPAVVRDTAFGDLEFFAVLRKTA</sequence>
<gene>
    <name evidence="1" type="ORF">GGQ80_003051</name>
</gene>
<comment type="caution">
    <text evidence="1">The sequence shown here is derived from an EMBL/GenBank/DDBJ whole genome shotgun (WGS) entry which is preliminary data.</text>
</comment>
<proteinExistence type="predicted"/>
<dbReference type="GO" id="GO:0032259">
    <property type="term" value="P:methylation"/>
    <property type="evidence" value="ECO:0007669"/>
    <property type="project" value="UniProtKB-KW"/>
</dbReference>
<protein>
    <submittedName>
        <fullName evidence="1">SAM-dependent methyltransferase</fullName>
    </submittedName>
</protein>
<dbReference type="Proteomes" id="UP000529795">
    <property type="component" value="Unassembled WGS sequence"/>
</dbReference>
<evidence type="ECO:0000313" key="1">
    <source>
        <dbReference type="EMBL" id="MBB4155134.1"/>
    </source>
</evidence>
<keyword evidence="2" id="KW-1185">Reference proteome</keyword>
<dbReference type="Pfam" id="PF13489">
    <property type="entry name" value="Methyltransf_23"/>
    <property type="match status" value="1"/>
</dbReference>
<name>A0A840FHE0_9SPHN</name>
<dbReference type="RefSeq" id="WP_183986321.1">
    <property type="nucleotide sequence ID" value="NZ_JACIEV010000009.1"/>
</dbReference>
<dbReference type="Gene3D" id="3.40.50.150">
    <property type="entry name" value="Vaccinia Virus protein VP39"/>
    <property type="match status" value="1"/>
</dbReference>
<keyword evidence="1" id="KW-0808">Transferase</keyword>
<dbReference type="InterPro" id="IPR029063">
    <property type="entry name" value="SAM-dependent_MTases_sf"/>
</dbReference>
<evidence type="ECO:0000313" key="2">
    <source>
        <dbReference type="Proteomes" id="UP000529795"/>
    </source>
</evidence>